<dbReference type="STRING" id="285568.AQJ66_01495"/>
<dbReference type="EMBL" id="LMWX01000003">
    <property type="protein sequence ID" value="KUN89777.1"/>
    <property type="molecule type" value="Genomic_DNA"/>
</dbReference>
<name>A0A101TCF3_9ACTN</name>
<dbReference type="AlphaFoldDB" id="A0A101TCF3"/>
<dbReference type="RefSeq" id="WP_061915162.1">
    <property type="nucleotide sequence ID" value="NZ_JBEYBH010000003.1"/>
</dbReference>
<dbReference type="OrthoDB" id="176168at2"/>
<dbReference type="Proteomes" id="UP000053024">
    <property type="component" value="Unassembled WGS sequence"/>
</dbReference>
<evidence type="ECO:0000313" key="2">
    <source>
        <dbReference type="Proteomes" id="UP000053024"/>
    </source>
</evidence>
<protein>
    <submittedName>
        <fullName evidence="1">Uncharacterized protein</fullName>
    </submittedName>
</protein>
<gene>
    <name evidence="1" type="ORF">AQJ66_01495</name>
</gene>
<organism evidence="1 2">
    <name type="scientific">Streptomyces bungoensis</name>
    <dbReference type="NCBI Taxonomy" id="285568"/>
    <lineage>
        <taxon>Bacteria</taxon>
        <taxon>Bacillati</taxon>
        <taxon>Actinomycetota</taxon>
        <taxon>Actinomycetes</taxon>
        <taxon>Kitasatosporales</taxon>
        <taxon>Streptomycetaceae</taxon>
        <taxon>Streptomyces</taxon>
    </lineage>
</organism>
<evidence type="ECO:0000313" key="1">
    <source>
        <dbReference type="EMBL" id="KUN89777.1"/>
    </source>
</evidence>
<accession>A0A101TCF3</accession>
<keyword evidence="2" id="KW-1185">Reference proteome</keyword>
<reference evidence="1 2" key="1">
    <citation type="submission" date="2015-10" db="EMBL/GenBank/DDBJ databases">
        <title>Draft genome sequence of Streptomyces bungoensis DSM 41781, type strain for the species Streptomyces bungoensis.</title>
        <authorList>
            <person name="Ruckert C."/>
            <person name="Winkler A."/>
            <person name="Kalinowski J."/>
            <person name="Kampfer P."/>
            <person name="Glaeser S."/>
        </authorList>
    </citation>
    <scope>NUCLEOTIDE SEQUENCE [LARGE SCALE GENOMIC DNA]</scope>
    <source>
        <strain evidence="1 2">DSM 41781</strain>
    </source>
</reference>
<sequence length="59" mass="6661">MSRRTFTVSFLGVEQPPRQVVADGTRLSDRAWHWDADGHVLRISLPSHGVRDAVTVGYR</sequence>
<proteinExistence type="predicted"/>
<comment type="caution">
    <text evidence="1">The sequence shown here is derived from an EMBL/GenBank/DDBJ whole genome shotgun (WGS) entry which is preliminary data.</text>
</comment>